<name>A0A4C1XI72_EUMVA</name>
<organism evidence="1 2">
    <name type="scientific">Eumeta variegata</name>
    <name type="common">Bagworm moth</name>
    <name type="synonym">Eumeta japonica</name>
    <dbReference type="NCBI Taxonomy" id="151549"/>
    <lineage>
        <taxon>Eukaryota</taxon>
        <taxon>Metazoa</taxon>
        <taxon>Ecdysozoa</taxon>
        <taxon>Arthropoda</taxon>
        <taxon>Hexapoda</taxon>
        <taxon>Insecta</taxon>
        <taxon>Pterygota</taxon>
        <taxon>Neoptera</taxon>
        <taxon>Endopterygota</taxon>
        <taxon>Lepidoptera</taxon>
        <taxon>Glossata</taxon>
        <taxon>Ditrysia</taxon>
        <taxon>Tineoidea</taxon>
        <taxon>Psychidae</taxon>
        <taxon>Oiketicinae</taxon>
        <taxon>Eumeta</taxon>
    </lineage>
</organism>
<keyword evidence="2" id="KW-1185">Reference proteome</keyword>
<protein>
    <submittedName>
        <fullName evidence="1">Uncharacterized protein</fullName>
    </submittedName>
</protein>
<proteinExistence type="predicted"/>
<dbReference type="AlphaFoldDB" id="A0A4C1XI72"/>
<gene>
    <name evidence="1" type="ORF">EVAR_51908_1</name>
</gene>
<reference evidence="1 2" key="1">
    <citation type="journal article" date="2019" name="Commun. Biol.">
        <title>The bagworm genome reveals a unique fibroin gene that provides high tensile strength.</title>
        <authorList>
            <person name="Kono N."/>
            <person name="Nakamura H."/>
            <person name="Ohtoshi R."/>
            <person name="Tomita M."/>
            <person name="Numata K."/>
            <person name="Arakawa K."/>
        </authorList>
    </citation>
    <scope>NUCLEOTIDE SEQUENCE [LARGE SCALE GENOMIC DNA]</scope>
</reference>
<accession>A0A4C1XI72</accession>
<evidence type="ECO:0000313" key="2">
    <source>
        <dbReference type="Proteomes" id="UP000299102"/>
    </source>
</evidence>
<dbReference type="Proteomes" id="UP000299102">
    <property type="component" value="Unassembled WGS sequence"/>
</dbReference>
<sequence length="84" mass="9678">MDSRRRTPFQTILPPNHIQRQAFRNVNDPMVSGQLDPLDLRSDVAYLRMLHRVLRGVPLKTIQPSSCHWLRSSFRSPETPSAPS</sequence>
<dbReference type="OrthoDB" id="7480422at2759"/>
<evidence type="ECO:0000313" key="1">
    <source>
        <dbReference type="EMBL" id="GBP62662.1"/>
    </source>
</evidence>
<comment type="caution">
    <text evidence="1">The sequence shown here is derived from an EMBL/GenBank/DDBJ whole genome shotgun (WGS) entry which is preliminary data.</text>
</comment>
<dbReference type="EMBL" id="BGZK01000846">
    <property type="protein sequence ID" value="GBP62662.1"/>
    <property type="molecule type" value="Genomic_DNA"/>
</dbReference>